<comment type="caution">
    <text evidence="2">The sequence shown here is derived from an EMBL/GenBank/DDBJ whole genome shotgun (WGS) entry which is preliminary data.</text>
</comment>
<name>A0A833X3Y5_JUGRE</name>
<dbReference type="AlphaFoldDB" id="A0A833X3Y5"/>
<organism evidence="2 3">
    <name type="scientific">Juglans regia</name>
    <name type="common">English walnut</name>
    <dbReference type="NCBI Taxonomy" id="51240"/>
    <lineage>
        <taxon>Eukaryota</taxon>
        <taxon>Viridiplantae</taxon>
        <taxon>Streptophyta</taxon>
        <taxon>Embryophyta</taxon>
        <taxon>Tracheophyta</taxon>
        <taxon>Spermatophyta</taxon>
        <taxon>Magnoliopsida</taxon>
        <taxon>eudicotyledons</taxon>
        <taxon>Gunneridae</taxon>
        <taxon>Pentapetalae</taxon>
        <taxon>rosids</taxon>
        <taxon>fabids</taxon>
        <taxon>Fagales</taxon>
        <taxon>Juglandaceae</taxon>
        <taxon>Juglans</taxon>
    </lineage>
</organism>
<evidence type="ECO:0000313" key="2">
    <source>
        <dbReference type="EMBL" id="KAF5456986.1"/>
    </source>
</evidence>
<feature type="domain" description="Retrovirus-related Pol polyprotein from transposon TNT 1-94-like beta-barrel" evidence="1">
    <location>
        <begin position="37"/>
        <end position="84"/>
    </location>
</feature>
<dbReference type="InterPro" id="IPR054722">
    <property type="entry name" value="PolX-like_BBD"/>
</dbReference>
<sequence length="108" mass="11410">MLKPQSSPHSVNQVTSGILPTPQLSSSHNFAGNLVSWIIDTGATDHMVNSIAYFFSITSKVASIVKLPNGHSVPVTHIGSVHVPLLARSGDIGSVFEAVIRTCNDICS</sequence>
<reference evidence="2" key="2">
    <citation type="submission" date="2020-03" db="EMBL/GenBank/DDBJ databases">
        <title>Walnut 2.0.</title>
        <authorList>
            <person name="Marrano A."/>
            <person name="Britton M."/>
            <person name="Zimin A.V."/>
            <person name="Zaini P.A."/>
            <person name="Workman R."/>
            <person name="Puiu D."/>
            <person name="Bianco L."/>
            <person name="Allen B.J."/>
            <person name="Troggio M."/>
            <person name="Leslie C.A."/>
            <person name="Timp W."/>
            <person name="Dendekar A."/>
            <person name="Salzberg S.L."/>
            <person name="Neale D.B."/>
        </authorList>
    </citation>
    <scope>NUCLEOTIDE SEQUENCE</scope>
    <source>
        <tissue evidence="2">Leaves</tissue>
    </source>
</reference>
<reference evidence="2" key="1">
    <citation type="submission" date="2015-10" db="EMBL/GenBank/DDBJ databases">
        <authorList>
            <person name="Martinez-Garcia P.J."/>
            <person name="Crepeau M.W."/>
            <person name="Puiu D."/>
            <person name="Gonzalez-Ibeas D."/>
            <person name="Whalen J."/>
            <person name="Stevens K."/>
            <person name="Paul R."/>
            <person name="Butterfield T."/>
            <person name="Britton M."/>
            <person name="Reagan R."/>
            <person name="Chakraborty S."/>
            <person name="Walawage S.L."/>
            <person name="Vasquez-Gross H.A."/>
            <person name="Cardeno C."/>
            <person name="Famula R."/>
            <person name="Pratt K."/>
            <person name="Kuruganti S."/>
            <person name="Aradhya M.K."/>
            <person name="Leslie C.A."/>
            <person name="Dandekar A.M."/>
            <person name="Salzberg S.L."/>
            <person name="Wegrzyn J.L."/>
            <person name="Langley C.H."/>
            <person name="Neale D.B."/>
        </authorList>
    </citation>
    <scope>NUCLEOTIDE SEQUENCE</scope>
    <source>
        <tissue evidence="2">Leaves</tissue>
    </source>
</reference>
<gene>
    <name evidence="2" type="ORF">F2P56_021127</name>
</gene>
<proteinExistence type="predicted"/>
<dbReference type="Proteomes" id="UP000619265">
    <property type="component" value="Unassembled WGS sequence"/>
</dbReference>
<dbReference type="Pfam" id="PF22936">
    <property type="entry name" value="Pol_BBD"/>
    <property type="match status" value="1"/>
</dbReference>
<evidence type="ECO:0000259" key="1">
    <source>
        <dbReference type="Pfam" id="PF22936"/>
    </source>
</evidence>
<dbReference type="EMBL" id="LIHL02000010">
    <property type="protein sequence ID" value="KAF5456986.1"/>
    <property type="molecule type" value="Genomic_DNA"/>
</dbReference>
<dbReference type="Gramene" id="Jr10_00610_p2">
    <property type="protein sequence ID" value="cds.Jr10_00610_p2"/>
    <property type="gene ID" value="Jr10_00610"/>
</dbReference>
<evidence type="ECO:0000313" key="3">
    <source>
        <dbReference type="Proteomes" id="UP000619265"/>
    </source>
</evidence>
<accession>A0A833X3Y5</accession>
<protein>
    <recommendedName>
        <fullName evidence="1">Retrovirus-related Pol polyprotein from transposon TNT 1-94-like beta-barrel domain-containing protein</fullName>
    </recommendedName>
</protein>